<dbReference type="EMBL" id="KU365934">
    <property type="protein sequence ID" value="ANJ04650.1"/>
    <property type="molecule type" value="mRNA"/>
</dbReference>
<organism evidence="2">
    <name type="scientific">Nilaparvata lugens</name>
    <name type="common">Brown planthopper</name>
    <dbReference type="NCBI Taxonomy" id="108931"/>
    <lineage>
        <taxon>Eukaryota</taxon>
        <taxon>Metazoa</taxon>
        <taxon>Ecdysozoa</taxon>
        <taxon>Arthropoda</taxon>
        <taxon>Hexapoda</taxon>
        <taxon>Insecta</taxon>
        <taxon>Pterygota</taxon>
        <taxon>Neoptera</taxon>
        <taxon>Paraneoptera</taxon>
        <taxon>Hemiptera</taxon>
        <taxon>Auchenorrhyncha</taxon>
        <taxon>Fulgoroidea</taxon>
        <taxon>Delphacidae</taxon>
        <taxon>Delphacinae</taxon>
        <taxon>Nilaparvata</taxon>
    </lineage>
</organism>
<sequence length="280" mass="32194">MIVDPEVDSSRAVCDKTYSCANCTATRICRPDPNVTGAFITYDVACSSYIPYCDENSGTCTSKVPFSCLNDTSYIEGEFMCLKNGMFPHPLSNRKYFECRNYISYTYNCTGPYYYRYNPVDEECNNRGNYYYFGSCSGYNGLKKAYTPSQFYAYCINSEIAFMDKCDGEYKLNETSQMCEPVCEYPGLLEDATNCRKYYKCRTKPEYSYQSKYERTSHTCPDGFGFSQEDFQCVPLESIPWCKQSTTKDILGLQVDTEQDNDVIHDISNLSHQVDDHQLQ</sequence>
<protein>
    <submittedName>
        <fullName evidence="2">Peritrophin-like protein</fullName>
    </submittedName>
</protein>
<evidence type="ECO:0000259" key="1">
    <source>
        <dbReference type="PROSITE" id="PS50940"/>
    </source>
</evidence>
<accession>A0A191UR46</accession>
<evidence type="ECO:0000313" key="2">
    <source>
        <dbReference type="EMBL" id="ANJ04650.1"/>
    </source>
</evidence>
<feature type="domain" description="Chitin-binding type-2" evidence="1">
    <location>
        <begin position="180"/>
        <end position="244"/>
    </location>
</feature>
<dbReference type="PROSITE" id="PS50940">
    <property type="entry name" value="CHIT_BIND_II"/>
    <property type="match status" value="1"/>
</dbReference>
<dbReference type="SMART" id="SM00494">
    <property type="entry name" value="ChtBD2"/>
    <property type="match status" value="2"/>
</dbReference>
<dbReference type="AlphaFoldDB" id="A0A191UR46"/>
<reference evidence="2" key="1">
    <citation type="submission" date="2015-12" db="EMBL/GenBank/DDBJ databases">
        <authorList>
            <person name="Shamseldin A."/>
            <person name="Moawad H."/>
            <person name="Abd El-Rahim W.M."/>
            <person name="Sadowsky M.J."/>
        </authorList>
    </citation>
    <scope>NUCLEOTIDE SEQUENCE</scope>
</reference>
<dbReference type="GO" id="GO:0008061">
    <property type="term" value="F:chitin binding"/>
    <property type="evidence" value="ECO:0007669"/>
    <property type="project" value="InterPro"/>
</dbReference>
<dbReference type="InterPro" id="IPR002557">
    <property type="entry name" value="Chitin-bd_dom"/>
</dbReference>
<dbReference type="OrthoDB" id="6624208at2759"/>
<reference evidence="2" key="2">
    <citation type="journal article" date="2016" name="J. Proteome Res.">
        <title>Screening and Functional Analyses of Nilaparvata lugens Salivary Proteome.</title>
        <authorList>
            <person name="Huang H.J."/>
            <person name="Liu C.W."/>
            <person name="Huang X.H."/>
            <person name="Zhou X."/>
            <person name="Zhuo J.C."/>
            <person name="Zhang C.X."/>
            <person name="Bao Y.Y."/>
        </authorList>
    </citation>
    <scope>NUCLEOTIDE SEQUENCE</scope>
</reference>
<dbReference type="GO" id="GO:0005576">
    <property type="term" value="C:extracellular region"/>
    <property type="evidence" value="ECO:0007669"/>
    <property type="project" value="InterPro"/>
</dbReference>
<dbReference type="InterPro" id="IPR036508">
    <property type="entry name" value="Chitin-bd_dom_sf"/>
</dbReference>
<dbReference type="SUPFAM" id="SSF57625">
    <property type="entry name" value="Invertebrate chitin-binding proteins"/>
    <property type="match status" value="1"/>
</dbReference>
<name>A0A191UR46_NILLU</name>
<proteinExistence type="evidence at transcript level"/>